<protein>
    <submittedName>
        <fullName evidence="7">AI-2E family transporter</fullName>
    </submittedName>
</protein>
<dbReference type="PANTHER" id="PTHR21716">
    <property type="entry name" value="TRANSMEMBRANE PROTEIN"/>
    <property type="match status" value="1"/>
</dbReference>
<feature type="transmembrane region" description="Helical" evidence="6">
    <location>
        <begin position="316"/>
        <end position="342"/>
    </location>
</feature>
<evidence type="ECO:0000313" key="7">
    <source>
        <dbReference type="EMBL" id="MBC8363275.1"/>
    </source>
</evidence>
<comment type="similarity">
    <text evidence="2">Belongs to the autoinducer-2 exporter (AI-2E) (TC 2.A.86) family.</text>
</comment>
<sequence length="363" mass="40420">MQDRSYRGMILWFFLALFLVSAFMLGWLLWPFLSVIVLGAVVTSIFKPVWSFLKRKMSPARASFLTCILISAILFVPTVLFVGILSKEAYDLYQMGKGAAIGDHFRTLLESSTILERANHLLSHFDITVTGDQLNNAISELGKTVGLFLYQQASSIASNVLKFFVYFFFMILIIYYLLIDGDRLVLFIMELSPLPDEQDQKLIQKFKDMAGAVLVGNGLGGLIQGSLGGIVFLLFGLKSPFLWGVIMGLLAFLPIIGIGVVFIPAAVFLFLKKRIAAGIFFVVFYIILSGGVEYLLKPKLVGKQVKMHTLMVFFSIIGGLKLFGILGIIYGPLVATAFLTLADIYYSSYRELIDPVKNSNYNK</sequence>
<feature type="transmembrane region" description="Helical" evidence="6">
    <location>
        <begin position="160"/>
        <end position="179"/>
    </location>
</feature>
<name>A0A8J6TIK9_9BACT</name>
<accession>A0A8J6TIK9</accession>
<evidence type="ECO:0000256" key="1">
    <source>
        <dbReference type="ARBA" id="ARBA00004141"/>
    </source>
</evidence>
<reference evidence="7 8" key="1">
    <citation type="submission" date="2020-08" db="EMBL/GenBank/DDBJ databases">
        <title>Bridging the membrane lipid divide: bacteria of the FCB group superphylum have the potential to synthesize archaeal ether lipids.</title>
        <authorList>
            <person name="Villanueva L."/>
            <person name="Von Meijenfeldt F.A.B."/>
            <person name="Westbye A.B."/>
            <person name="Yadav S."/>
            <person name="Hopmans E.C."/>
            <person name="Dutilh B.E."/>
            <person name="Sinninghe Damste J.S."/>
        </authorList>
    </citation>
    <scope>NUCLEOTIDE SEQUENCE [LARGE SCALE GENOMIC DNA]</scope>
    <source>
        <strain evidence="7">NIOZ-UU30</strain>
    </source>
</reference>
<feature type="transmembrane region" description="Helical" evidence="6">
    <location>
        <begin position="241"/>
        <end position="271"/>
    </location>
</feature>
<comment type="caution">
    <text evidence="7">The sequence shown here is derived from an EMBL/GenBank/DDBJ whole genome shotgun (WGS) entry which is preliminary data.</text>
</comment>
<dbReference type="Pfam" id="PF01594">
    <property type="entry name" value="AI-2E_transport"/>
    <property type="match status" value="1"/>
</dbReference>
<evidence type="ECO:0000256" key="5">
    <source>
        <dbReference type="ARBA" id="ARBA00023136"/>
    </source>
</evidence>
<feature type="transmembrane region" description="Helical" evidence="6">
    <location>
        <begin position="278"/>
        <end position="296"/>
    </location>
</feature>
<evidence type="ECO:0000256" key="4">
    <source>
        <dbReference type="ARBA" id="ARBA00022989"/>
    </source>
</evidence>
<keyword evidence="5 6" id="KW-0472">Membrane</keyword>
<feature type="transmembrane region" description="Helical" evidence="6">
    <location>
        <begin position="35"/>
        <end position="53"/>
    </location>
</feature>
<feature type="transmembrane region" description="Helical" evidence="6">
    <location>
        <begin position="65"/>
        <end position="85"/>
    </location>
</feature>
<evidence type="ECO:0000256" key="2">
    <source>
        <dbReference type="ARBA" id="ARBA00009773"/>
    </source>
</evidence>
<proteinExistence type="inferred from homology"/>
<feature type="transmembrane region" description="Helical" evidence="6">
    <location>
        <begin position="9"/>
        <end position="29"/>
    </location>
</feature>
<feature type="transmembrane region" description="Helical" evidence="6">
    <location>
        <begin position="210"/>
        <end position="235"/>
    </location>
</feature>
<evidence type="ECO:0000256" key="3">
    <source>
        <dbReference type="ARBA" id="ARBA00022692"/>
    </source>
</evidence>
<dbReference type="PANTHER" id="PTHR21716:SF4">
    <property type="entry name" value="TRANSMEMBRANE PROTEIN 245"/>
    <property type="match status" value="1"/>
</dbReference>
<dbReference type="EMBL" id="JACNJH010000283">
    <property type="protein sequence ID" value="MBC8363275.1"/>
    <property type="molecule type" value="Genomic_DNA"/>
</dbReference>
<keyword evidence="3 6" id="KW-0812">Transmembrane</keyword>
<dbReference type="InterPro" id="IPR002549">
    <property type="entry name" value="AI-2E-like"/>
</dbReference>
<evidence type="ECO:0000313" key="8">
    <source>
        <dbReference type="Proteomes" id="UP000603434"/>
    </source>
</evidence>
<keyword evidence="4 6" id="KW-1133">Transmembrane helix</keyword>
<gene>
    <name evidence="7" type="ORF">H8E23_17985</name>
</gene>
<dbReference type="GO" id="GO:0016020">
    <property type="term" value="C:membrane"/>
    <property type="evidence" value="ECO:0007669"/>
    <property type="project" value="UniProtKB-SubCell"/>
</dbReference>
<organism evidence="7 8">
    <name type="scientific">Candidatus Desulfatibia profunda</name>
    <dbReference type="NCBI Taxonomy" id="2841695"/>
    <lineage>
        <taxon>Bacteria</taxon>
        <taxon>Pseudomonadati</taxon>
        <taxon>Thermodesulfobacteriota</taxon>
        <taxon>Desulfobacteria</taxon>
        <taxon>Desulfobacterales</taxon>
        <taxon>Desulfobacterales incertae sedis</taxon>
        <taxon>Candidatus Desulfatibia</taxon>
    </lineage>
</organism>
<evidence type="ECO:0000256" key="6">
    <source>
        <dbReference type="SAM" id="Phobius"/>
    </source>
</evidence>
<dbReference type="Proteomes" id="UP000603434">
    <property type="component" value="Unassembled WGS sequence"/>
</dbReference>
<comment type="subcellular location">
    <subcellularLocation>
        <location evidence="1">Membrane</location>
        <topology evidence="1">Multi-pass membrane protein</topology>
    </subcellularLocation>
</comment>
<dbReference type="AlphaFoldDB" id="A0A8J6TIK9"/>